<feature type="region of interest" description="Disordered" evidence="1">
    <location>
        <begin position="1"/>
        <end position="26"/>
    </location>
</feature>
<name>A0A7J0DFE4_9ERIC</name>
<organism evidence="2 3">
    <name type="scientific">Actinidia rufa</name>
    <dbReference type="NCBI Taxonomy" id="165716"/>
    <lineage>
        <taxon>Eukaryota</taxon>
        <taxon>Viridiplantae</taxon>
        <taxon>Streptophyta</taxon>
        <taxon>Embryophyta</taxon>
        <taxon>Tracheophyta</taxon>
        <taxon>Spermatophyta</taxon>
        <taxon>Magnoliopsida</taxon>
        <taxon>eudicotyledons</taxon>
        <taxon>Gunneridae</taxon>
        <taxon>Pentapetalae</taxon>
        <taxon>asterids</taxon>
        <taxon>Ericales</taxon>
        <taxon>Actinidiaceae</taxon>
        <taxon>Actinidia</taxon>
    </lineage>
</organism>
<gene>
    <name evidence="2" type="ORF">Acr_00g0031700</name>
</gene>
<proteinExistence type="predicted"/>
<accession>A0A7J0DFE4</accession>
<evidence type="ECO:0000313" key="3">
    <source>
        <dbReference type="Proteomes" id="UP000585474"/>
    </source>
</evidence>
<evidence type="ECO:0000313" key="2">
    <source>
        <dbReference type="EMBL" id="GFS33995.1"/>
    </source>
</evidence>
<dbReference type="Proteomes" id="UP000585474">
    <property type="component" value="Unassembled WGS sequence"/>
</dbReference>
<comment type="caution">
    <text evidence="2">The sequence shown here is derived from an EMBL/GenBank/DDBJ whole genome shotgun (WGS) entry which is preliminary data.</text>
</comment>
<sequence length="86" mass="9176">MDGDEQRRRLQSSLSLPDSSPTIPDQMAFAAPSEVEPMHVDSPDFNQLQTYIAQLQSHLGLAPSSSSGSMAAIVVRTLTALHGLGL</sequence>
<protein>
    <submittedName>
        <fullName evidence="2">Uncharacterized protein</fullName>
    </submittedName>
</protein>
<keyword evidence="3" id="KW-1185">Reference proteome</keyword>
<dbReference type="EMBL" id="BJWL01000200">
    <property type="protein sequence ID" value="GFS33995.1"/>
    <property type="molecule type" value="Genomic_DNA"/>
</dbReference>
<evidence type="ECO:0000256" key="1">
    <source>
        <dbReference type="SAM" id="MobiDB-lite"/>
    </source>
</evidence>
<dbReference type="AlphaFoldDB" id="A0A7J0DFE4"/>
<reference evidence="3" key="1">
    <citation type="submission" date="2019-07" db="EMBL/GenBank/DDBJ databases">
        <title>De Novo Assembly of kiwifruit Actinidia rufa.</title>
        <authorList>
            <person name="Sugita-Konishi S."/>
            <person name="Sato K."/>
            <person name="Mori E."/>
            <person name="Abe Y."/>
            <person name="Kisaki G."/>
            <person name="Hamano K."/>
            <person name="Suezawa K."/>
            <person name="Otani M."/>
            <person name="Fukuda T."/>
            <person name="Manabe T."/>
            <person name="Gomi K."/>
            <person name="Tabuchi M."/>
            <person name="Akimitsu K."/>
            <person name="Kataoka I."/>
        </authorList>
    </citation>
    <scope>NUCLEOTIDE SEQUENCE [LARGE SCALE GENOMIC DNA]</scope>
    <source>
        <strain evidence="3">cv. Fuchu</strain>
    </source>
</reference>